<feature type="region of interest" description="Disordered" evidence="1">
    <location>
        <begin position="539"/>
        <end position="590"/>
    </location>
</feature>
<dbReference type="InterPro" id="IPR021878">
    <property type="entry name" value="TgpA_N"/>
</dbReference>
<reference evidence="4" key="1">
    <citation type="submission" date="2024-07" db="EMBL/GenBank/DDBJ databases">
        <title>Complete genome sequences of cellulolytic bacteria, Kitasatospora sp. CMC57 and Streptomyces sp. CMC78, isolated from Japanese agricultural soil.</title>
        <authorList>
            <person name="Hashimoto T."/>
            <person name="Ito M."/>
            <person name="Iwamoto M."/>
            <person name="Fukahori D."/>
            <person name="Shoda T."/>
            <person name="Sakoda M."/>
            <person name="Morohoshi T."/>
            <person name="Mitsuboshi M."/>
            <person name="Nishizawa T."/>
        </authorList>
    </citation>
    <scope>NUCLEOTIDE SEQUENCE</scope>
    <source>
        <strain evidence="4">CMC57</strain>
    </source>
</reference>
<feature type="transmembrane region" description="Helical" evidence="2">
    <location>
        <begin position="610"/>
        <end position="636"/>
    </location>
</feature>
<keyword evidence="2" id="KW-0472">Membrane</keyword>
<evidence type="ECO:0000256" key="1">
    <source>
        <dbReference type="SAM" id="MobiDB-lite"/>
    </source>
</evidence>
<dbReference type="PANTHER" id="PTHR42736:SF1">
    <property type="entry name" value="PROTEIN-GLUTAMINE GAMMA-GLUTAMYLTRANSFERASE"/>
    <property type="match status" value="1"/>
</dbReference>
<feature type="compositionally biased region" description="Low complexity" evidence="1">
    <location>
        <begin position="564"/>
        <end position="589"/>
    </location>
</feature>
<dbReference type="InterPro" id="IPR038765">
    <property type="entry name" value="Papain-like_cys_pep_sf"/>
</dbReference>
<feature type="domain" description="Transglutaminase-like" evidence="3">
    <location>
        <begin position="470"/>
        <end position="540"/>
    </location>
</feature>
<feature type="transmembrane region" description="Helical" evidence="2">
    <location>
        <begin position="117"/>
        <end position="136"/>
    </location>
</feature>
<keyword evidence="2" id="KW-1133">Transmembrane helix</keyword>
<dbReference type="AlphaFoldDB" id="A0AB33JZ82"/>
<dbReference type="SUPFAM" id="SSF54001">
    <property type="entry name" value="Cysteine proteinases"/>
    <property type="match status" value="1"/>
</dbReference>
<dbReference type="EMBL" id="AP035881">
    <property type="protein sequence ID" value="BFP48501.1"/>
    <property type="molecule type" value="Genomic_DNA"/>
</dbReference>
<evidence type="ECO:0000313" key="4">
    <source>
        <dbReference type="EMBL" id="BFP48501.1"/>
    </source>
</evidence>
<dbReference type="SMART" id="SM00460">
    <property type="entry name" value="TGc"/>
    <property type="match status" value="1"/>
</dbReference>
<feature type="transmembrane region" description="Helical" evidence="2">
    <location>
        <begin position="166"/>
        <end position="183"/>
    </location>
</feature>
<dbReference type="InterPro" id="IPR052901">
    <property type="entry name" value="Bact_TGase-like"/>
</dbReference>
<dbReference type="RefSeq" id="WP_407990712.1">
    <property type="nucleotide sequence ID" value="NZ_AP035881.2"/>
</dbReference>
<sequence length="801" mass="85308">MTTRAKLTLYSALATTLVTLCLIPLVRPSGWIGEAFVMIAAVGAAGAGLRRLSVARALQASLQLLVSLYVLLMLTVQSAMDYAVLPGPHALDALGSLLRAGTDDIQQYTIPAPDSDGITLILVGAVTLIAVLVDTLAVTFRRAALAGLPLLTLYSVGTGIGAPDAAWLWFLLAALGYLLLLNADGQDRLSRWGRVFHGTSQDGSGGLSQSGHRIGLLALAVAVAVPLLVPYADLGLIDRGDGDGLGTGPGRQLTSLNPVVALTANLNRQDNVEMLRYSTDSPNGSQLYLRIGALDSFDGVQWKFSQQHLQPIPNPMPALPDLNRDVPVSSFQTTIKISDKLSTEWLPMPYPAESVSLKGDWRYEPTTRSVVGDRGQKSDGLAYDVTSLEIEPGAAQLRAAGPVQPELAKLYTALPDTLPPVVAETARKVVAGKNNPYDQAVALQNWFTSKEFTYSLKVDAGTGSEAITKFLQNKTGFCVHFAATMAAMARSLGIPARVAIGFAPGSDQGRGNFIVRSQDYHAWPELYFPGSGWLRFEPTPNRGSTPGYTSEKITEPSTAPSAQPSTQATPGASAAPSAGSSCAGQQGQQRPDACADETAVAYQPAEPLPWWLSWPALTGLLVVLLVLALLATPMLWRIRQRGRRLGTGRRPAGSPELTEHQVLAAWEELVDTAWDLGIPPDDSRTPRGTAHRIAEAGRLDAPATAAAGRVALATERVLYARTAAPELPLGPDVRTAIDGLRATAGRRGRARAVLLPASAARLRRRIADRLLSVQGTVRDRTGRALAPVRRLAGRLRRRNGS</sequence>
<feature type="transmembrane region" description="Helical" evidence="2">
    <location>
        <begin position="214"/>
        <end position="232"/>
    </location>
</feature>
<proteinExistence type="predicted"/>
<accession>A0AB33JZ82</accession>
<dbReference type="Gene3D" id="3.10.620.30">
    <property type="match status" value="1"/>
</dbReference>
<feature type="transmembrane region" description="Helical" evidence="2">
    <location>
        <begin position="143"/>
        <end position="160"/>
    </location>
</feature>
<feature type="transmembrane region" description="Helical" evidence="2">
    <location>
        <begin position="31"/>
        <end position="49"/>
    </location>
</feature>
<feature type="transmembrane region" description="Helical" evidence="2">
    <location>
        <begin position="7"/>
        <end position="25"/>
    </location>
</feature>
<protein>
    <submittedName>
        <fullName evidence="4">DUF3488 and transglutaminase-like domain-containing protein</fullName>
    </submittedName>
</protein>
<dbReference type="PANTHER" id="PTHR42736">
    <property type="entry name" value="PROTEIN-GLUTAMINE GAMMA-GLUTAMYLTRANSFERASE"/>
    <property type="match status" value="1"/>
</dbReference>
<feature type="transmembrane region" description="Helical" evidence="2">
    <location>
        <begin position="61"/>
        <end position="80"/>
    </location>
</feature>
<dbReference type="Pfam" id="PF11992">
    <property type="entry name" value="TgpA_N"/>
    <property type="match status" value="1"/>
</dbReference>
<evidence type="ECO:0000259" key="3">
    <source>
        <dbReference type="SMART" id="SM00460"/>
    </source>
</evidence>
<dbReference type="InterPro" id="IPR002931">
    <property type="entry name" value="Transglutaminase-like"/>
</dbReference>
<name>A0AB33JZ82_9ACTN</name>
<keyword evidence="2" id="KW-0812">Transmembrane</keyword>
<dbReference type="Pfam" id="PF01841">
    <property type="entry name" value="Transglut_core"/>
    <property type="match status" value="1"/>
</dbReference>
<evidence type="ECO:0000256" key="2">
    <source>
        <dbReference type="SAM" id="Phobius"/>
    </source>
</evidence>
<organism evidence="4">
    <name type="scientific">Kitasatospora sp. CMC57</name>
    <dbReference type="NCBI Taxonomy" id="3231513"/>
    <lineage>
        <taxon>Bacteria</taxon>
        <taxon>Bacillati</taxon>
        <taxon>Actinomycetota</taxon>
        <taxon>Actinomycetes</taxon>
        <taxon>Kitasatosporales</taxon>
        <taxon>Streptomycetaceae</taxon>
        <taxon>Kitasatospora</taxon>
    </lineage>
</organism>
<gene>
    <name evidence="4" type="ORF">KCMC57_48690</name>
</gene>